<sequence>MKARHHILRVLILLAVYCYGIYVPATAMPAAFTQSVAETNTPKESVTTTSKILYAHTQQLDNVYSDFSEYSLSQFKLAQEGFWAISHTYNLLFHAKYKQYQNHLKTILIRHRKSDLIFPFHNFW</sequence>
<dbReference type="EMBL" id="JBHMFA010000017">
    <property type="protein sequence ID" value="MFB9106326.1"/>
    <property type="molecule type" value="Genomic_DNA"/>
</dbReference>
<name>A0ABV5H345_9FLAO</name>
<dbReference type="RefSeq" id="WP_290270165.1">
    <property type="nucleotide sequence ID" value="NZ_JAUFQP010000010.1"/>
</dbReference>
<gene>
    <name evidence="1" type="ORF">ACFFU1_15580</name>
</gene>
<organism evidence="1 2">
    <name type="scientific">Algibacter miyuki</name>
    <dbReference type="NCBI Taxonomy" id="1306933"/>
    <lineage>
        <taxon>Bacteria</taxon>
        <taxon>Pseudomonadati</taxon>
        <taxon>Bacteroidota</taxon>
        <taxon>Flavobacteriia</taxon>
        <taxon>Flavobacteriales</taxon>
        <taxon>Flavobacteriaceae</taxon>
        <taxon>Algibacter</taxon>
    </lineage>
</organism>
<keyword evidence="2" id="KW-1185">Reference proteome</keyword>
<evidence type="ECO:0000313" key="2">
    <source>
        <dbReference type="Proteomes" id="UP001589590"/>
    </source>
</evidence>
<accession>A0ABV5H345</accession>
<proteinExistence type="predicted"/>
<comment type="caution">
    <text evidence="1">The sequence shown here is derived from an EMBL/GenBank/DDBJ whole genome shotgun (WGS) entry which is preliminary data.</text>
</comment>
<protein>
    <submittedName>
        <fullName evidence="1">Uncharacterized protein</fullName>
    </submittedName>
</protein>
<dbReference type="Proteomes" id="UP001589590">
    <property type="component" value="Unassembled WGS sequence"/>
</dbReference>
<reference evidence="1 2" key="1">
    <citation type="submission" date="2024-09" db="EMBL/GenBank/DDBJ databases">
        <authorList>
            <person name="Sun Q."/>
            <person name="Mori K."/>
        </authorList>
    </citation>
    <scope>NUCLEOTIDE SEQUENCE [LARGE SCALE GENOMIC DNA]</scope>
    <source>
        <strain evidence="1 2">CECT 8300</strain>
    </source>
</reference>
<evidence type="ECO:0000313" key="1">
    <source>
        <dbReference type="EMBL" id="MFB9106326.1"/>
    </source>
</evidence>